<evidence type="ECO:0000313" key="9">
    <source>
        <dbReference type="Proteomes" id="UP000733611"/>
    </source>
</evidence>
<reference evidence="8" key="2">
    <citation type="submission" date="2021-04" db="EMBL/GenBank/DDBJ databases">
        <authorList>
            <person name="Gilroy R."/>
        </authorList>
    </citation>
    <scope>NUCLEOTIDE SEQUENCE</scope>
    <source>
        <strain evidence="8">378</strain>
    </source>
</reference>
<dbReference type="EMBL" id="JAHLFE010000217">
    <property type="protein sequence ID" value="MBU3845282.1"/>
    <property type="molecule type" value="Genomic_DNA"/>
</dbReference>
<reference evidence="8" key="1">
    <citation type="journal article" date="2021" name="PeerJ">
        <title>Extensive microbial diversity within the chicken gut microbiome revealed by metagenomics and culture.</title>
        <authorList>
            <person name="Gilroy R."/>
            <person name="Ravi A."/>
            <person name="Getino M."/>
            <person name="Pursley I."/>
            <person name="Horton D.L."/>
            <person name="Alikhan N.F."/>
            <person name="Baker D."/>
            <person name="Gharbi K."/>
            <person name="Hall N."/>
            <person name="Watson M."/>
            <person name="Adriaenssens E.M."/>
            <person name="Foster-Nyarko E."/>
            <person name="Jarju S."/>
            <person name="Secka A."/>
            <person name="Antonio M."/>
            <person name="Oren A."/>
            <person name="Chaudhuri R.R."/>
            <person name="La Ragione R."/>
            <person name="Hildebrand F."/>
            <person name="Pallen M.J."/>
        </authorList>
    </citation>
    <scope>NUCLEOTIDE SEQUENCE</scope>
    <source>
        <strain evidence="8">378</strain>
    </source>
</reference>
<proteinExistence type="inferred from homology"/>
<dbReference type="InterPro" id="IPR023013">
    <property type="entry name" value="AGPR_AS"/>
</dbReference>
<dbReference type="PROSITE" id="PS01224">
    <property type="entry name" value="ARGC"/>
    <property type="match status" value="1"/>
</dbReference>
<evidence type="ECO:0000256" key="2">
    <source>
        <dbReference type="ARBA" id="ARBA00022605"/>
    </source>
</evidence>
<dbReference type="GO" id="GO:0051287">
    <property type="term" value="F:NAD binding"/>
    <property type="evidence" value="ECO:0007669"/>
    <property type="project" value="InterPro"/>
</dbReference>
<dbReference type="GO" id="GO:0005737">
    <property type="term" value="C:cytoplasm"/>
    <property type="evidence" value="ECO:0007669"/>
    <property type="project" value="UniProtKB-SubCell"/>
</dbReference>
<feature type="domain" description="Semialdehyde dehydrogenase NAD-binding" evidence="7">
    <location>
        <begin position="3"/>
        <end position="151"/>
    </location>
</feature>
<dbReference type="Gene3D" id="3.30.360.10">
    <property type="entry name" value="Dihydrodipicolinate Reductase, domain 2"/>
    <property type="match status" value="1"/>
</dbReference>
<dbReference type="CDD" id="cd23934">
    <property type="entry name" value="AGPR_1_C"/>
    <property type="match status" value="1"/>
</dbReference>
<dbReference type="GO" id="GO:0006526">
    <property type="term" value="P:L-arginine biosynthetic process"/>
    <property type="evidence" value="ECO:0007669"/>
    <property type="project" value="UniProtKB-UniRule"/>
</dbReference>
<evidence type="ECO:0000256" key="1">
    <source>
        <dbReference type="ARBA" id="ARBA00022571"/>
    </source>
</evidence>
<dbReference type="NCBIfam" id="TIGR01850">
    <property type="entry name" value="argC"/>
    <property type="match status" value="1"/>
</dbReference>
<protein>
    <recommendedName>
        <fullName evidence="5">N-acetyl-gamma-glutamyl-phosphate reductase</fullName>
        <shortName evidence="5">AGPR</shortName>
        <ecNumber evidence="5">1.2.1.38</ecNumber>
    </recommendedName>
    <alternativeName>
        <fullName evidence="5">N-acetyl-glutamate semialdehyde dehydrogenase</fullName>
        <shortName evidence="5">NAGSA dehydrogenase</shortName>
    </alternativeName>
</protein>
<comment type="caution">
    <text evidence="8">The sequence shown here is derived from an EMBL/GenBank/DDBJ whole genome shotgun (WGS) entry which is preliminary data.</text>
</comment>
<keyword evidence="3 5" id="KW-0521">NADP</keyword>
<dbReference type="InterPro" id="IPR000534">
    <property type="entry name" value="Semialdehyde_DH_NAD-bd"/>
</dbReference>
<dbReference type="CDD" id="cd17895">
    <property type="entry name" value="AGPR_1_N"/>
    <property type="match status" value="1"/>
</dbReference>
<gene>
    <name evidence="5 8" type="primary">argC</name>
    <name evidence="8" type="ORF">H9847_10555</name>
</gene>
<keyword evidence="4 5" id="KW-0560">Oxidoreductase</keyword>
<dbReference type="PANTHER" id="PTHR32338">
    <property type="entry name" value="N-ACETYL-GAMMA-GLUTAMYL-PHOSPHATE REDUCTASE, CHLOROPLASTIC-RELATED-RELATED"/>
    <property type="match status" value="1"/>
</dbReference>
<accession>A0A948TI76</accession>
<dbReference type="GO" id="GO:0003942">
    <property type="term" value="F:N-acetyl-gamma-glutamyl-phosphate reductase activity"/>
    <property type="evidence" value="ECO:0007669"/>
    <property type="project" value="UniProtKB-UniRule"/>
</dbReference>
<evidence type="ECO:0000256" key="5">
    <source>
        <dbReference type="HAMAP-Rule" id="MF_00150"/>
    </source>
</evidence>
<dbReference type="GO" id="GO:0070401">
    <property type="term" value="F:NADP+ binding"/>
    <property type="evidence" value="ECO:0007669"/>
    <property type="project" value="InterPro"/>
</dbReference>
<keyword evidence="2 5" id="KW-0028">Amino-acid biosynthesis</keyword>
<dbReference type="AlphaFoldDB" id="A0A948TI76"/>
<comment type="function">
    <text evidence="5">Catalyzes the NADPH-dependent reduction of N-acetyl-5-glutamyl phosphate to yield N-acetyl-L-glutamate 5-semialdehyde.</text>
</comment>
<keyword evidence="5" id="KW-0963">Cytoplasm</keyword>
<dbReference type="InterPro" id="IPR036291">
    <property type="entry name" value="NAD(P)-bd_dom_sf"/>
</dbReference>
<evidence type="ECO:0000256" key="3">
    <source>
        <dbReference type="ARBA" id="ARBA00022857"/>
    </source>
</evidence>
<dbReference type="Proteomes" id="UP000733611">
    <property type="component" value="Unassembled WGS sequence"/>
</dbReference>
<evidence type="ECO:0000256" key="6">
    <source>
        <dbReference type="PROSITE-ProRule" id="PRU10010"/>
    </source>
</evidence>
<comment type="subcellular location">
    <subcellularLocation>
        <location evidence="5">Cytoplasm</location>
    </subcellularLocation>
</comment>
<feature type="active site" evidence="5 6">
    <location>
        <position position="160"/>
    </location>
</feature>
<comment type="similarity">
    <text evidence="5">Belongs to the NAGSA dehydrogenase family. Type 1 subfamily.</text>
</comment>
<dbReference type="InterPro" id="IPR050085">
    <property type="entry name" value="AGPR"/>
</dbReference>
<dbReference type="EC" id="1.2.1.38" evidence="5"/>
<evidence type="ECO:0000313" key="8">
    <source>
        <dbReference type="EMBL" id="MBU3845282.1"/>
    </source>
</evidence>
<dbReference type="SMART" id="SM00859">
    <property type="entry name" value="Semialdhyde_dh"/>
    <property type="match status" value="1"/>
</dbReference>
<dbReference type="Pfam" id="PF22698">
    <property type="entry name" value="Semialdhyde_dhC_1"/>
    <property type="match status" value="1"/>
</dbReference>
<evidence type="ECO:0000256" key="4">
    <source>
        <dbReference type="ARBA" id="ARBA00023002"/>
    </source>
</evidence>
<organism evidence="8 9">
    <name type="scientific">Candidatus Anaerobiospirillum pullicola</name>
    <dbReference type="NCBI Taxonomy" id="2838451"/>
    <lineage>
        <taxon>Bacteria</taxon>
        <taxon>Pseudomonadati</taxon>
        <taxon>Pseudomonadota</taxon>
        <taxon>Gammaproteobacteria</taxon>
        <taxon>Aeromonadales</taxon>
        <taxon>Succinivibrionaceae</taxon>
        <taxon>Anaerobiospirillum</taxon>
    </lineage>
</organism>
<dbReference type="Gene3D" id="3.40.50.720">
    <property type="entry name" value="NAD(P)-binding Rossmann-like Domain"/>
    <property type="match status" value="1"/>
</dbReference>
<dbReference type="PANTHER" id="PTHR32338:SF10">
    <property type="entry name" value="N-ACETYL-GAMMA-GLUTAMYL-PHOSPHATE REDUCTASE, CHLOROPLASTIC-RELATED"/>
    <property type="match status" value="1"/>
</dbReference>
<dbReference type="SUPFAM" id="SSF51735">
    <property type="entry name" value="NAD(P)-binding Rossmann-fold domains"/>
    <property type="match status" value="1"/>
</dbReference>
<comment type="catalytic activity">
    <reaction evidence="5">
        <text>N-acetyl-L-glutamate 5-semialdehyde + phosphate + NADP(+) = N-acetyl-L-glutamyl 5-phosphate + NADPH + H(+)</text>
        <dbReference type="Rhea" id="RHEA:21588"/>
        <dbReference type="ChEBI" id="CHEBI:15378"/>
        <dbReference type="ChEBI" id="CHEBI:29123"/>
        <dbReference type="ChEBI" id="CHEBI:43474"/>
        <dbReference type="ChEBI" id="CHEBI:57783"/>
        <dbReference type="ChEBI" id="CHEBI:57936"/>
        <dbReference type="ChEBI" id="CHEBI:58349"/>
        <dbReference type="EC" id="1.2.1.38"/>
    </reaction>
</comment>
<keyword evidence="1 5" id="KW-0055">Arginine biosynthesis</keyword>
<dbReference type="InterPro" id="IPR058924">
    <property type="entry name" value="AGPR_dimerisation_dom"/>
</dbReference>
<dbReference type="SUPFAM" id="SSF55347">
    <property type="entry name" value="Glyceraldehyde-3-phosphate dehydrogenase-like, C-terminal domain"/>
    <property type="match status" value="1"/>
</dbReference>
<dbReference type="InterPro" id="IPR000706">
    <property type="entry name" value="AGPR_type-1"/>
</dbReference>
<dbReference type="HAMAP" id="MF_00150">
    <property type="entry name" value="ArgC_type1"/>
    <property type="match status" value="1"/>
</dbReference>
<comment type="pathway">
    <text evidence="5">Amino-acid biosynthesis; L-arginine biosynthesis; N(2)-acetyl-L-ornithine from L-glutamate: step 3/4.</text>
</comment>
<sequence length="354" mass="38597">MIKVAIVGASGYAGGELVRLLSKHQDVTLTHLYVSANSADAGARIDSLYGSVCNQCDLVLEPLSLEQASAVTDADCDVVFLATDHKVSHDLAPIFIDNGIVVIDLSGAFRISDLNQFSKFYGFEFGAKQRDLMVERVYGLVDWVKQKDLQQARLIAMPGCYPTASELALKPLTAASLLDESMPPVINAVSGVSGAGRKAKLSNSFCEVSLNAYGLFTHRHLIEIEEYVGTKVIFNPHLGDFKRGILATITARLRPHVSDEALEQAYTHAYPQNSVGSKEHSALAWEKQSLVRLKHGTIKLHDVQNLPFCDISYVREGDYIVISSAIDNLLKGAASQAIEAMNLHFGLPRARSLL</sequence>
<name>A0A948TI76_9GAMM</name>
<dbReference type="Pfam" id="PF01118">
    <property type="entry name" value="Semialdhyde_dh"/>
    <property type="match status" value="1"/>
</dbReference>
<evidence type="ECO:0000259" key="7">
    <source>
        <dbReference type="SMART" id="SM00859"/>
    </source>
</evidence>